<evidence type="ECO:0000256" key="1">
    <source>
        <dbReference type="ARBA" id="ARBA00001585"/>
    </source>
</evidence>
<evidence type="ECO:0000256" key="4">
    <source>
        <dbReference type="ARBA" id="ARBA00012568"/>
    </source>
</evidence>
<dbReference type="InterPro" id="IPR005944">
    <property type="entry name" value="Pro_iminopeptidase"/>
</dbReference>
<evidence type="ECO:0000256" key="7">
    <source>
        <dbReference type="ARBA" id="ARBA00022490"/>
    </source>
</evidence>
<proteinExistence type="inferred from homology"/>
<evidence type="ECO:0000256" key="3">
    <source>
        <dbReference type="ARBA" id="ARBA00010088"/>
    </source>
</evidence>
<evidence type="ECO:0000256" key="8">
    <source>
        <dbReference type="ARBA" id="ARBA00022670"/>
    </source>
</evidence>
<evidence type="ECO:0000313" key="14">
    <source>
        <dbReference type="Proteomes" id="UP001179361"/>
    </source>
</evidence>
<organism evidence="13 14">
    <name type="scientific">Massilia phyllostachyos</name>
    <dbReference type="NCBI Taxonomy" id="2898585"/>
    <lineage>
        <taxon>Bacteria</taxon>
        <taxon>Pseudomonadati</taxon>
        <taxon>Pseudomonadota</taxon>
        <taxon>Betaproteobacteria</taxon>
        <taxon>Burkholderiales</taxon>
        <taxon>Oxalobacteraceae</taxon>
        <taxon>Telluria group</taxon>
        <taxon>Massilia</taxon>
    </lineage>
</organism>
<dbReference type="InterPro" id="IPR002410">
    <property type="entry name" value="Peptidase_S33"/>
</dbReference>
<dbReference type="PANTHER" id="PTHR43722">
    <property type="entry name" value="PROLINE IMINOPEPTIDASE"/>
    <property type="match status" value="1"/>
</dbReference>
<dbReference type="EMBL" id="JAJNOC010000001">
    <property type="protein sequence ID" value="MCD2515085.1"/>
    <property type="molecule type" value="Genomic_DNA"/>
</dbReference>
<evidence type="ECO:0000313" key="13">
    <source>
        <dbReference type="EMBL" id="MCD2515085.1"/>
    </source>
</evidence>
<dbReference type="Proteomes" id="UP001179361">
    <property type="component" value="Unassembled WGS sequence"/>
</dbReference>
<feature type="chain" id="PRO_5047449480" description="Proline iminopeptidase" evidence="11">
    <location>
        <begin position="23"/>
        <end position="348"/>
    </location>
</feature>
<comment type="similarity">
    <text evidence="3">Belongs to the peptidase S33 family.</text>
</comment>
<evidence type="ECO:0000259" key="12">
    <source>
        <dbReference type="Pfam" id="PF12697"/>
    </source>
</evidence>
<reference evidence="13" key="1">
    <citation type="submission" date="2021-11" db="EMBL/GenBank/DDBJ databases">
        <title>The complete genome of Massilia sp sp. G4R7.</title>
        <authorList>
            <person name="Liu L."/>
            <person name="Yue J."/>
            <person name="Yuan J."/>
            <person name="Yang F."/>
            <person name="Li L."/>
        </authorList>
    </citation>
    <scope>NUCLEOTIDE SEQUENCE</scope>
    <source>
        <strain evidence="13">G4R7</strain>
    </source>
</reference>
<dbReference type="PRINTS" id="PR00793">
    <property type="entry name" value="PROAMNOPTASE"/>
</dbReference>
<protein>
    <recommendedName>
        <fullName evidence="5">Proline iminopeptidase</fullName>
        <ecNumber evidence="4">3.4.11.5</ecNumber>
    </recommendedName>
    <alternativeName>
        <fullName evidence="10">Prolyl aminopeptidase</fullName>
    </alternativeName>
</protein>
<comment type="caution">
    <text evidence="13">The sequence shown here is derived from an EMBL/GenBank/DDBJ whole genome shotgun (WGS) entry which is preliminary data.</text>
</comment>
<keyword evidence="14" id="KW-1185">Reference proteome</keyword>
<keyword evidence="7" id="KW-0963">Cytoplasm</keyword>
<dbReference type="SUPFAM" id="SSF53474">
    <property type="entry name" value="alpha/beta-Hydrolases"/>
    <property type="match status" value="1"/>
</dbReference>
<evidence type="ECO:0000256" key="5">
    <source>
        <dbReference type="ARBA" id="ARBA00021843"/>
    </source>
</evidence>
<keyword evidence="11" id="KW-0732">Signal</keyword>
<gene>
    <name evidence="13" type="ORF">LQ564_02015</name>
</gene>
<dbReference type="RefSeq" id="WP_231056414.1">
    <property type="nucleotide sequence ID" value="NZ_JAJNOC010000001.1"/>
</dbReference>
<feature type="domain" description="AB hydrolase-1" evidence="12">
    <location>
        <begin position="61"/>
        <end position="332"/>
    </location>
</feature>
<keyword evidence="8" id="KW-0645">Protease</keyword>
<feature type="signal peptide" evidence="11">
    <location>
        <begin position="1"/>
        <end position="22"/>
    </location>
</feature>
<dbReference type="Gene3D" id="3.40.50.1820">
    <property type="entry name" value="alpha/beta hydrolase"/>
    <property type="match status" value="1"/>
</dbReference>
<accession>A0ABS8Q010</accession>
<comment type="subcellular location">
    <subcellularLocation>
        <location evidence="2">Cytoplasm</location>
    </subcellularLocation>
</comment>
<dbReference type="GO" id="GO:0016787">
    <property type="term" value="F:hydrolase activity"/>
    <property type="evidence" value="ECO:0007669"/>
    <property type="project" value="UniProtKB-KW"/>
</dbReference>
<evidence type="ECO:0000256" key="6">
    <source>
        <dbReference type="ARBA" id="ARBA00022438"/>
    </source>
</evidence>
<keyword evidence="6" id="KW-0031">Aminopeptidase</keyword>
<dbReference type="EC" id="3.4.11.5" evidence="4"/>
<evidence type="ECO:0000256" key="11">
    <source>
        <dbReference type="SAM" id="SignalP"/>
    </source>
</evidence>
<evidence type="ECO:0000256" key="10">
    <source>
        <dbReference type="ARBA" id="ARBA00029605"/>
    </source>
</evidence>
<dbReference type="Pfam" id="PF12697">
    <property type="entry name" value="Abhydrolase_6"/>
    <property type="match status" value="1"/>
</dbReference>
<keyword evidence="9 13" id="KW-0378">Hydrolase</keyword>
<comment type="catalytic activity">
    <reaction evidence="1">
        <text>Release of N-terminal proline from a peptide.</text>
        <dbReference type="EC" id="3.4.11.5"/>
    </reaction>
</comment>
<dbReference type="InterPro" id="IPR000073">
    <property type="entry name" value="AB_hydrolase_1"/>
</dbReference>
<dbReference type="PANTHER" id="PTHR43722:SF1">
    <property type="entry name" value="PROLINE IMINOPEPTIDASE"/>
    <property type="match status" value="1"/>
</dbReference>
<dbReference type="InterPro" id="IPR029058">
    <property type="entry name" value="AB_hydrolase_fold"/>
</dbReference>
<sequence>MHLFVRSTLAALALASPLAAQAASPAACKPGQPIHDSGYVKIGGIEQWISIDGEDCGKPAILVLHGGPGNPNSVYQTDAYGAWSKNYVVVHWDQRASGLTWSRNAPNEDDPLLLSQMRDDGAELSRHLLQRLGKRKLVLLGSSWGSILGGHMAASSPQLYCAWMPVAQVVNEVENVRLSREMILARARAANDGETLAKIEALGTPPWTNPRNFGILRRATRKYEAMVTDPMPPAWGEWKEERSTPKARADYVAGEDYSYIQFVGYKGDGIMSQVDMTTQAVNFKLPVYMVHGDQDLVAPKEIAQRYFEKISAPRKQLVIVPRAGHDPNVPLIDAQARLLASQLGGRCE</sequence>
<evidence type="ECO:0000256" key="2">
    <source>
        <dbReference type="ARBA" id="ARBA00004496"/>
    </source>
</evidence>
<name>A0ABS8Q010_9BURK</name>
<evidence type="ECO:0000256" key="9">
    <source>
        <dbReference type="ARBA" id="ARBA00022801"/>
    </source>
</evidence>